<evidence type="ECO:0000313" key="2">
    <source>
        <dbReference type="Proteomes" id="UP000799779"/>
    </source>
</evidence>
<proteinExistence type="predicted"/>
<dbReference type="AlphaFoldDB" id="A0A6A5W114"/>
<keyword evidence="2" id="KW-1185">Reference proteome</keyword>
<evidence type="ECO:0000313" key="1">
    <source>
        <dbReference type="EMBL" id="KAF1995390.1"/>
    </source>
</evidence>
<sequence length="292" mass="32701">MGISQVSISDVAQINSDLSRRLLSRQSILASCPDSVGSFAAAGPAVSELYLFLTSYYLPQRYPSLFSINWSGSTLINTSLGLHYPLSPDPSPEQTLRRLGSIIDEDFMFLLPAPDGDGYNLQAYVACFASGFQVGDILGKRLRELHHEVPGYRNRLQPSMERWFGALQVGKIARRYNWTVTLHGRLRNDVGENQLYTENQDADDRAADELSIHCVKAHLRTELQHIWRLPQTKAIVFSYKTHVYPLSELKAQGEGDALATAIEGLSKGNAPEIVRYKRATIWGKPVCKYLRS</sequence>
<dbReference type="OrthoDB" id="5043642at2759"/>
<dbReference type="EMBL" id="ML977639">
    <property type="protein sequence ID" value="KAF1995390.1"/>
    <property type="molecule type" value="Genomic_DNA"/>
</dbReference>
<dbReference type="Pfam" id="PF11927">
    <property type="entry name" value="HODM_asu-like"/>
    <property type="match status" value="1"/>
</dbReference>
<organism evidence="1 2">
    <name type="scientific">Amniculicola lignicola CBS 123094</name>
    <dbReference type="NCBI Taxonomy" id="1392246"/>
    <lineage>
        <taxon>Eukaryota</taxon>
        <taxon>Fungi</taxon>
        <taxon>Dikarya</taxon>
        <taxon>Ascomycota</taxon>
        <taxon>Pezizomycotina</taxon>
        <taxon>Dothideomycetes</taxon>
        <taxon>Pleosporomycetidae</taxon>
        <taxon>Pleosporales</taxon>
        <taxon>Amniculicolaceae</taxon>
        <taxon>Amniculicola</taxon>
    </lineage>
</organism>
<protein>
    <submittedName>
        <fullName evidence="1">Uncharacterized protein</fullName>
    </submittedName>
</protein>
<gene>
    <name evidence="1" type="ORF">P154DRAFT_474323</name>
</gene>
<accession>A0A6A5W114</accession>
<dbReference type="InterPro" id="IPR021848">
    <property type="entry name" value="HODM_asu-like"/>
</dbReference>
<dbReference type="Proteomes" id="UP000799779">
    <property type="component" value="Unassembled WGS sequence"/>
</dbReference>
<reference evidence="1" key="1">
    <citation type="journal article" date="2020" name="Stud. Mycol.">
        <title>101 Dothideomycetes genomes: a test case for predicting lifestyles and emergence of pathogens.</title>
        <authorList>
            <person name="Haridas S."/>
            <person name="Albert R."/>
            <person name="Binder M."/>
            <person name="Bloem J."/>
            <person name="Labutti K."/>
            <person name="Salamov A."/>
            <person name="Andreopoulos B."/>
            <person name="Baker S."/>
            <person name="Barry K."/>
            <person name="Bills G."/>
            <person name="Bluhm B."/>
            <person name="Cannon C."/>
            <person name="Castanera R."/>
            <person name="Culley D."/>
            <person name="Daum C."/>
            <person name="Ezra D."/>
            <person name="Gonzalez J."/>
            <person name="Henrissat B."/>
            <person name="Kuo A."/>
            <person name="Liang C."/>
            <person name="Lipzen A."/>
            <person name="Lutzoni F."/>
            <person name="Magnuson J."/>
            <person name="Mondo S."/>
            <person name="Nolan M."/>
            <person name="Ohm R."/>
            <person name="Pangilinan J."/>
            <person name="Park H.-J."/>
            <person name="Ramirez L."/>
            <person name="Alfaro M."/>
            <person name="Sun H."/>
            <person name="Tritt A."/>
            <person name="Yoshinaga Y."/>
            <person name="Zwiers L.-H."/>
            <person name="Turgeon B."/>
            <person name="Goodwin S."/>
            <person name="Spatafora J."/>
            <person name="Crous P."/>
            <person name="Grigoriev I."/>
        </authorList>
    </citation>
    <scope>NUCLEOTIDE SEQUENCE</scope>
    <source>
        <strain evidence="1">CBS 123094</strain>
    </source>
</reference>
<name>A0A6A5W114_9PLEO</name>